<dbReference type="PANTHER" id="PTHR24094">
    <property type="entry name" value="SECRETED PROTEIN"/>
    <property type="match status" value="1"/>
</dbReference>
<dbReference type="EMBL" id="CAFBOZ010000008">
    <property type="protein sequence ID" value="CAB4991929.1"/>
    <property type="molecule type" value="Genomic_DNA"/>
</dbReference>
<dbReference type="Pfam" id="PF07510">
    <property type="entry name" value="GmrSD_C"/>
    <property type="match status" value="1"/>
</dbReference>
<name>A0A6J7NMI3_9ZZZZ</name>
<protein>
    <submittedName>
        <fullName evidence="3">Unannotated protein</fullName>
    </submittedName>
</protein>
<feature type="compositionally biased region" description="Gly residues" evidence="1">
    <location>
        <begin position="228"/>
        <end position="237"/>
    </location>
</feature>
<evidence type="ECO:0000313" key="3">
    <source>
        <dbReference type="EMBL" id="CAB4991929.1"/>
    </source>
</evidence>
<feature type="region of interest" description="Disordered" evidence="1">
    <location>
        <begin position="226"/>
        <end position="251"/>
    </location>
</feature>
<feature type="domain" description="Excalibur calcium-binding" evidence="2">
    <location>
        <begin position="250"/>
        <end position="287"/>
    </location>
</feature>
<reference evidence="3" key="1">
    <citation type="submission" date="2020-05" db="EMBL/GenBank/DDBJ databases">
        <authorList>
            <person name="Chiriac C."/>
            <person name="Salcher M."/>
            <person name="Ghai R."/>
            <person name="Kavagutti S V."/>
        </authorList>
    </citation>
    <scope>NUCLEOTIDE SEQUENCE</scope>
</reference>
<accession>A0A6J7NMI3</accession>
<dbReference type="InterPro" id="IPR011089">
    <property type="entry name" value="GmrSD_C"/>
</dbReference>
<evidence type="ECO:0000259" key="2">
    <source>
        <dbReference type="SMART" id="SM00894"/>
    </source>
</evidence>
<gene>
    <name evidence="3" type="ORF">UFOPK3992_00096</name>
</gene>
<sequence>MVWVCLLSGALVVPLGPVEAASQASERIVASAARVSALRLLSQLPVRVESGAGYVRAKFGSGWTDVNHNGCSTRSEVLIRESKVHPRQGAGCRLTLGTWLSIYDGARFAVSGSLDIDHMVPLAEAWASGARGWTASTRSAFANDLGYLYSLNAVSANSNRSKGDREPGSWMPSNRAYRCTYLASWVAVKWRWRLSVDAGEKRKLVTALTACGSRAMIATPSRATVHLGSGGSSGGGSDATPPPSSGNDPRYATCTAAKAAGYGPYYRGRDSEYAWYTDRDSDGIACE</sequence>
<evidence type="ECO:0000256" key="1">
    <source>
        <dbReference type="SAM" id="MobiDB-lite"/>
    </source>
</evidence>
<dbReference type="SMART" id="SM00894">
    <property type="entry name" value="Excalibur"/>
    <property type="match status" value="1"/>
</dbReference>
<dbReference type="InterPro" id="IPR008613">
    <property type="entry name" value="Excalibur_Ca-bd_domain"/>
</dbReference>
<dbReference type="AlphaFoldDB" id="A0A6J7NMI3"/>
<dbReference type="Pfam" id="PF05901">
    <property type="entry name" value="Excalibur"/>
    <property type="match status" value="1"/>
</dbReference>
<dbReference type="PANTHER" id="PTHR24094:SF15">
    <property type="entry name" value="AMP-DEPENDENT SYNTHETASE_LIGASE DOMAIN-CONTAINING PROTEIN-RELATED"/>
    <property type="match status" value="1"/>
</dbReference>
<organism evidence="3">
    <name type="scientific">freshwater metagenome</name>
    <dbReference type="NCBI Taxonomy" id="449393"/>
    <lineage>
        <taxon>unclassified sequences</taxon>
        <taxon>metagenomes</taxon>
        <taxon>ecological metagenomes</taxon>
    </lineage>
</organism>
<proteinExistence type="predicted"/>